<evidence type="ECO:0000256" key="1">
    <source>
        <dbReference type="ARBA" id="ARBA00022737"/>
    </source>
</evidence>
<organism evidence="4 5">
    <name type="scientific">Terrisporobacter othiniensis</name>
    <dbReference type="NCBI Taxonomy" id="1577792"/>
    <lineage>
        <taxon>Bacteria</taxon>
        <taxon>Bacillati</taxon>
        <taxon>Bacillota</taxon>
        <taxon>Clostridia</taxon>
        <taxon>Peptostreptococcales</taxon>
        <taxon>Peptostreptococcaceae</taxon>
        <taxon>Terrisporobacter</taxon>
    </lineage>
</organism>
<dbReference type="InterPro" id="IPR011990">
    <property type="entry name" value="TPR-like_helical_dom_sf"/>
</dbReference>
<dbReference type="SUPFAM" id="SSF48452">
    <property type="entry name" value="TPR-like"/>
    <property type="match status" value="1"/>
</dbReference>
<dbReference type="InterPro" id="IPR019734">
    <property type="entry name" value="TPR_rpt"/>
</dbReference>
<dbReference type="EMBL" id="JWHR01000038">
    <property type="protein sequence ID" value="KHS58350.1"/>
    <property type="molecule type" value="Genomic_DNA"/>
</dbReference>
<dbReference type="OrthoDB" id="358807at2"/>
<evidence type="ECO:0000256" key="2">
    <source>
        <dbReference type="ARBA" id="ARBA00022803"/>
    </source>
</evidence>
<reference evidence="4 5" key="1">
    <citation type="submission" date="2014-12" db="EMBL/GenBank/DDBJ databases">
        <title>Draft genome sequence of Terrisporobacter sp. 08-306576, isolated from the blood culture of a bacteremia patient.</title>
        <authorList>
            <person name="Lund L.C."/>
            <person name="Sydenham T.V."/>
            <person name="Hogh S.V."/>
            <person name="Skov M.N."/>
            <person name="Kemp M."/>
            <person name="Justesen U.S."/>
        </authorList>
    </citation>
    <scope>NUCLEOTIDE SEQUENCE [LARGE SCALE GENOMIC DNA]</scope>
    <source>
        <strain evidence="4 5">08-306576</strain>
    </source>
</reference>
<evidence type="ECO:0000313" key="4">
    <source>
        <dbReference type="EMBL" id="KHS58350.1"/>
    </source>
</evidence>
<dbReference type="AlphaFoldDB" id="A0A0B3WUU3"/>
<feature type="repeat" description="TPR" evidence="3">
    <location>
        <begin position="333"/>
        <end position="366"/>
    </location>
</feature>
<dbReference type="Pfam" id="PF13181">
    <property type="entry name" value="TPR_8"/>
    <property type="match status" value="1"/>
</dbReference>
<dbReference type="InterPro" id="IPR050498">
    <property type="entry name" value="Ycf3"/>
</dbReference>
<dbReference type="PROSITE" id="PS50005">
    <property type="entry name" value="TPR"/>
    <property type="match status" value="3"/>
</dbReference>
<dbReference type="PANTHER" id="PTHR44858:SF1">
    <property type="entry name" value="UDP-N-ACETYLGLUCOSAMINE--PEPTIDE N-ACETYLGLUCOSAMINYLTRANSFERASE SPINDLY-RELATED"/>
    <property type="match status" value="1"/>
</dbReference>
<keyword evidence="5" id="KW-1185">Reference proteome</keyword>
<dbReference type="Gene3D" id="1.25.40.10">
    <property type="entry name" value="Tetratricopeptide repeat domain"/>
    <property type="match status" value="2"/>
</dbReference>
<dbReference type="RefSeq" id="WP_039678496.1">
    <property type="nucleotide sequence ID" value="NZ_JWHR01000038.1"/>
</dbReference>
<evidence type="ECO:0000256" key="3">
    <source>
        <dbReference type="PROSITE-ProRule" id="PRU00339"/>
    </source>
</evidence>
<feature type="repeat" description="TPR" evidence="3">
    <location>
        <begin position="184"/>
        <end position="217"/>
    </location>
</feature>
<dbReference type="PROSITE" id="PS50293">
    <property type="entry name" value="TPR_REGION"/>
    <property type="match status" value="1"/>
</dbReference>
<accession>A0A0B3WUU3</accession>
<evidence type="ECO:0000313" key="5">
    <source>
        <dbReference type="Proteomes" id="UP000031189"/>
    </source>
</evidence>
<dbReference type="STRING" id="1577792.QX51_03360"/>
<feature type="repeat" description="TPR" evidence="3">
    <location>
        <begin position="266"/>
        <end position="299"/>
    </location>
</feature>
<protein>
    <submittedName>
        <fullName evidence="4">Tetratricopeptide repeat protein</fullName>
    </submittedName>
</protein>
<comment type="caution">
    <text evidence="4">The sequence shown here is derived from an EMBL/GenBank/DDBJ whole genome shotgun (WGS) entry which is preliminary data.</text>
</comment>
<dbReference type="PANTHER" id="PTHR44858">
    <property type="entry name" value="TETRATRICOPEPTIDE REPEAT PROTEIN 6"/>
    <property type="match status" value="1"/>
</dbReference>
<keyword evidence="2 3" id="KW-0802">TPR repeat</keyword>
<dbReference type="Proteomes" id="UP000031189">
    <property type="component" value="Unassembled WGS sequence"/>
</dbReference>
<proteinExistence type="predicted"/>
<gene>
    <name evidence="4" type="ORF">QX51_03360</name>
</gene>
<name>A0A0B3WUU3_9FIRM</name>
<dbReference type="SMART" id="SM00028">
    <property type="entry name" value="TPR"/>
    <property type="match status" value="5"/>
</dbReference>
<dbReference type="Pfam" id="PF00515">
    <property type="entry name" value="TPR_1"/>
    <property type="match status" value="1"/>
</dbReference>
<sequence>MKFKIDKYLLRKTEELAFITVRKDGDFHLDGYEIPKDGLNVPIKNEVLVKGIKEKTAQEGLNSMSIADAMIYIIGIDPEFKYNEEYKKFLSALEKKVKFEVRSYAGYMSRKYFELGECTDALIYIKALITLYPNDIEGLYNYAIVCQEVATSYQKDGDAKAMNTFLIEAGEKLEKIINMDENFAIAYYHLGYHYYNQSQYIKAKVIWEEAMRLELDEDTIAEIQENLGKMDYKVQYEEGYSLVFQGKFEEGLEKLLPLEEEYSDWWNLLFIIGIAYKNMGEMDKAMLYFEKVLIIRPKQVDTLVELALCEASSFNMDRAIELLEQAAKIKEDPEILCNLGMAYLNAGDIDDAIYYIERAYELNPEDEITIACMRELNNYRVD</sequence>
<keyword evidence="1" id="KW-0677">Repeat</keyword>